<protein>
    <submittedName>
        <fullName evidence="1">Uncharacterized protein</fullName>
    </submittedName>
</protein>
<organism evidence="1 2">
    <name type="scientific">Larinioides sclopetarius</name>
    <dbReference type="NCBI Taxonomy" id="280406"/>
    <lineage>
        <taxon>Eukaryota</taxon>
        <taxon>Metazoa</taxon>
        <taxon>Ecdysozoa</taxon>
        <taxon>Arthropoda</taxon>
        <taxon>Chelicerata</taxon>
        <taxon>Arachnida</taxon>
        <taxon>Araneae</taxon>
        <taxon>Araneomorphae</taxon>
        <taxon>Entelegynae</taxon>
        <taxon>Araneoidea</taxon>
        <taxon>Araneidae</taxon>
        <taxon>Larinioides</taxon>
    </lineage>
</organism>
<dbReference type="EMBL" id="CAXIEN010000164">
    <property type="protein sequence ID" value="CAL1283135.1"/>
    <property type="molecule type" value="Genomic_DNA"/>
</dbReference>
<reference evidence="1 2" key="1">
    <citation type="submission" date="2024-04" db="EMBL/GenBank/DDBJ databases">
        <authorList>
            <person name="Rising A."/>
            <person name="Reimegard J."/>
            <person name="Sonavane S."/>
            <person name="Akerstrom W."/>
            <person name="Nylinder S."/>
            <person name="Hedman E."/>
            <person name="Kallberg Y."/>
        </authorList>
    </citation>
    <scope>NUCLEOTIDE SEQUENCE [LARGE SCALE GENOMIC DNA]</scope>
</reference>
<name>A0AAV2AGN1_9ARAC</name>
<evidence type="ECO:0000313" key="1">
    <source>
        <dbReference type="EMBL" id="CAL1283135.1"/>
    </source>
</evidence>
<dbReference type="Proteomes" id="UP001497382">
    <property type="component" value="Unassembled WGS sequence"/>
</dbReference>
<comment type="caution">
    <text evidence="1">The sequence shown here is derived from an EMBL/GenBank/DDBJ whole genome shotgun (WGS) entry which is preliminary data.</text>
</comment>
<proteinExistence type="predicted"/>
<accession>A0AAV2AGN1</accession>
<sequence>MNIVLRFVGFVCKCDAVSFTHLLNAPSKVKRTVNSEEDACHNIHFVELFGAHLAEESSSGKWIGIVECNVFFEHSRQVK</sequence>
<keyword evidence="2" id="KW-1185">Reference proteome</keyword>
<dbReference type="AlphaFoldDB" id="A0AAV2AGN1"/>
<evidence type="ECO:0000313" key="2">
    <source>
        <dbReference type="Proteomes" id="UP001497382"/>
    </source>
</evidence>
<gene>
    <name evidence="1" type="ORF">LARSCL_LOCUS12426</name>
</gene>